<evidence type="ECO:0000313" key="2">
    <source>
        <dbReference type="EMBL" id="KAG5917734.1"/>
    </source>
</evidence>
<accession>A0A8K0J2C3</accession>
<feature type="signal peptide" evidence="1">
    <location>
        <begin position="1"/>
        <end position="26"/>
    </location>
</feature>
<gene>
    <name evidence="2" type="ORF">E4U42_007144</name>
</gene>
<comment type="caution">
    <text evidence="2">The sequence shown here is derived from an EMBL/GenBank/DDBJ whole genome shotgun (WGS) entry which is preliminary data.</text>
</comment>
<dbReference type="PANTHER" id="PTHR33681:SF4">
    <property type="entry name" value="OS12G0171100 PROTEIN"/>
    <property type="match status" value="1"/>
</dbReference>
<dbReference type="PANTHER" id="PTHR33681">
    <property type="entry name" value="BINDING PROTEIN, PUTATIVE, EXPRESSED-RELATED"/>
    <property type="match status" value="1"/>
</dbReference>
<keyword evidence="3" id="KW-1185">Reference proteome</keyword>
<proteinExistence type="predicted"/>
<reference evidence="2" key="1">
    <citation type="journal article" date="2020" name="bioRxiv">
        <title>Whole genome comparisons of ergot fungi reveals the divergence and evolution of species within the genus Claviceps are the result of varying mechanisms driving genome evolution and host range expansion.</title>
        <authorList>
            <person name="Wyka S.A."/>
            <person name="Mondo S.J."/>
            <person name="Liu M."/>
            <person name="Dettman J."/>
            <person name="Nalam V."/>
            <person name="Broders K.D."/>
        </authorList>
    </citation>
    <scope>NUCLEOTIDE SEQUENCE</scope>
    <source>
        <strain evidence="2">CCC 489</strain>
    </source>
</reference>
<keyword evidence="1" id="KW-0732">Signal</keyword>
<organism evidence="2 3">
    <name type="scientific">Claviceps africana</name>
    <dbReference type="NCBI Taxonomy" id="83212"/>
    <lineage>
        <taxon>Eukaryota</taxon>
        <taxon>Fungi</taxon>
        <taxon>Dikarya</taxon>
        <taxon>Ascomycota</taxon>
        <taxon>Pezizomycotina</taxon>
        <taxon>Sordariomycetes</taxon>
        <taxon>Hypocreomycetidae</taxon>
        <taxon>Hypocreales</taxon>
        <taxon>Clavicipitaceae</taxon>
        <taxon>Claviceps</taxon>
    </lineage>
</organism>
<dbReference type="OrthoDB" id="4221926at2759"/>
<evidence type="ECO:0000313" key="3">
    <source>
        <dbReference type="Proteomes" id="UP000811619"/>
    </source>
</evidence>
<protein>
    <recommendedName>
        <fullName evidence="4">Alginate lyase 2 domain-containing protein</fullName>
    </recommendedName>
</protein>
<sequence length="218" mass="24742">MAMAMATNTMIGMLVLVLTLLGSALGFAVPPVEGTEWIEKHPSPAFSVEQCAGGQVSDNNFYLPEQPNLDHGGDGCSNRHLRAERRYRNDYSSGVYQFGAAFRINHISDTRIAIRQIFNQRLDRPYFVLWAAKWGELFGATGDQLLASHTANVGRTVRLNTVHDVEEGRISLYIDGKELWRDNKVPQDVYYDKIGAYITDKSFGRMNITWTYVQFWQK</sequence>
<evidence type="ECO:0000256" key="1">
    <source>
        <dbReference type="SAM" id="SignalP"/>
    </source>
</evidence>
<dbReference type="EMBL" id="SRPY01000790">
    <property type="protein sequence ID" value="KAG5917734.1"/>
    <property type="molecule type" value="Genomic_DNA"/>
</dbReference>
<feature type="chain" id="PRO_5035481679" description="Alginate lyase 2 domain-containing protein" evidence="1">
    <location>
        <begin position="27"/>
        <end position="218"/>
    </location>
</feature>
<evidence type="ECO:0008006" key="4">
    <source>
        <dbReference type="Google" id="ProtNLM"/>
    </source>
</evidence>
<name>A0A8K0J2C3_9HYPO</name>
<dbReference type="AlphaFoldDB" id="A0A8K0J2C3"/>
<dbReference type="Proteomes" id="UP000811619">
    <property type="component" value="Unassembled WGS sequence"/>
</dbReference>